<evidence type="ECO:0000313" key="4">
    <source>
        <dbReference type="Proteomes" id="UP000036356"/>
    </source>
</evidence>
<proteinExistence type="inferred from homology"/>
<dbReference type="PRINTS" id="PR01438">
    <property type="entry name" value="UNVRSLSTRESS"/>
</dbReference>
<dbReference type="InterPro" id="IPR006015">
    <property type="entry name" value="Universal_stress_UspA"/>
</dbReference>
<dbReference type="PANTHER" id="PTHR46268:SF6">
    <property type="entry name" value="UNIVERSAL STRESS PROTEIN UP12"/>
    <property type="match status" value="1"/>
</dbReference>
<dbReference type="Pfam" id="PF00582">
    <property type="entry name" value="Usp"/>
    <property type="match status" value="1"/>
</dbReference>
<dbReference type="AlphaFoldDB" id="A0A0J1IHC1"/>
<feature type="domain" description="UspA" evidence="2">
    <location>
        <begin position="1"/>
        <end position="142"/>
    </location>
</feature>
<name>A0A0J1IHC1_9FIRM</name>
<evidence type="ECO:0000313" key="3">
    <source>
        <dbReference type="EMBL" id="KLU64061.1"/>
    </source>
</evidence>
<dbReference type="PANTHER" id="PTHR46268">
    <property type="entry name" value="STRESS RESPONSE PROTEIN NHAX"/>
    <property type="match status" value="1"/>
</dbReference>
<organism evidence="3 4">
    <name type="scientific">Desulfosporosinus acididurans</name>
    <dbReference type="NCBI Taxonomy" id="476652"/>
    <lineage>
        <taxon>Bacteria</taxon>
        <taxon>Bacillati</taxon>
        <taxon>Bacillota</taxon>
        <taxon>Clostridia</taxon>
        <taxon>Eubacteriales</taxon>
        <taxon>Desulfitobacteriaceae</taxon>
        <taxon>Desulfosporosinus</taxon>
    </lineage>
</organism>
<comment type="similarity">
    <text evidence="1">Belongs to the universal stress protein A family.</text>
</comment>
<gene>
    <name evidence="3" type="primary">teaD_3</name>
    <name evidence="3" type="ORF">DEAC_c40550</name>
</gene>
<dbReference type="STRING" id="476652.DEAC_c40550"/>
<evidence type="ECO:0000259" key="2">
    <source>
        <dbReference type="Pfam" id="PF00582"/>
    </source>
</evidence>
<dbReference type="RefSeq" id="WP_047811821.1">
    <property type="nucleotide sequence ID" value="NZ_LDZY01000018.1"/>
</dbReference>
<dbReference type="SUPFAM" id="SSF52402">
    <property type="entry name" value="Adenine nucleotide alpha hydrolases-like"/>
    <property type="match status" value="1"/>
</dbReference>
<comment type="caution">
    <text evidence="3">The sequence shown here is derived from an EMBL/GenBank/DDBJ whole genome shotgun (WGS) entry which is preliminary data.</text>
</comment>
<protein>
    <submittedName>
        <fullName evidence="3">TRAP-T-associated universal stress protein TeaD</fullName>
    </submittedName>
</protein>
<sequence>MFNKILVPTDASEYSRRAFKMALDLARTFHSEIELLFVTYVPEAYWGYSIAANLIIPPEQLEEGGELVLDTTLEGMDVDGVKITRKKIEGHPAARISSETEREEIDLVVMGSHGYGPLAGSMLGSVSQGVLQRVKCPVLIVK</sequence>
<dbReference type="InterPro" id="IPR006016">
    <property type="entry name" value="UspA"/>
</dbReference>
<dbReference type="InterPro" id="IPR014729">
    <property type="entry name" value="Rossmann-like_a/b/a_fold"/>
</dbReference>
<dbReference type="Proteomes" id="UP000036356">
    <property type="component" value="Unassembled WGS sequence"/>
</dbReference>
<dbReference type="Gene3D" id="3.40.50.620">
    <property type="entry name" value="HUPs"/>
    <property type="match status" value="1"/>
</dbReference>
<reference evidence="3 4" key="1">
    <citation type="submission" date="2015-06" db="EMBL/GenBank/DDBJ databases">
        <title>Draft genome of the moderately acidophilic sulfate reducer Candidatus Desulfosporosinus acididurans strain M1.</title>
        <authorList>
            <person name="Poehlein A."/>
            <person name="Petzsch P."/>
            <person name="Johnson B.D."/>
            <person name="Schloemann M."/>
            <person name="Daniel R."/>
            <person name="Muehling M."/>
        </authorList>
    </citation>
    <scope>NUCLEOTIDE SEQUENCE [LARGE SCALE GENOMIC DNA]</scope>
    <source>
        <strain evidence="3 4">M1</strain>
    </source>
</reference>
<dbReference type="CDD" id="cd00293">
    <property type="entry name" value="USP-like"/>
    <property type="match status" value="1"/>
</dbReference>
<accession>A0A0J1IHC1</accession>
<keyword evidence="4" id="KW-1185">Reference proteome</keyword>
<dbReference type="PATRIC" id="fig|476652.3.peg.4296"/>
<evidence type="ECO:0000256" key="1">
    <source>
        <dbReference type="ARBA" id="ARBA00008791"/>
    </source>
</evidence>
<dbReference type="EMBL" id="LDZY01000018">
    <property type="protein sequence ID" value="KLU64061.1"/>
    <property type="molecule type" value="Genomic_DNA"/>
</dbReference>